<dbReference type="InParanoid" id="A0A5C7EGJ4"/>
<proteinExistence type="predicted"/>
<sequence length="126" mass="13993">MICLVTGAAWWVLAPALTLAWDHSVEKIRWEEDYRVVDGRLVLVAARVQGSGAGMEPPPHARFAGGWWHYAGTLAPIDRLTLANSDFTPDYQICVQGDCRPLARYVGEHRGPVVLAPCEPRQMSPR</sequence>
<comment type="caution">
    <text evidence="1">The sequence shown here is derived from an EMBL/GenBank/DDBJ whole genome shotgun (WGS) entry which is preliminary data.</text>
</comment>
<dbReference type="Pfam" id="PF08905">
    <property type="entry name" value="DUF1850"/>
    <property type="match status" value="1"/>
</dbReference>
<dbReference type="InterPro" id="IPR015001">
    <property type="entry name" value="DUF1850"/>
</dbReference>
<accession>A0A5C7EGJ4</accession>
<organism evidence="1 2">
    <name type="scientific">Pelomicrobium methylotrophicum</name>
    <dbReference type="NCBI Taxonomy" id="2602750"/>
    <lineage>
        <taxon>Bacteria</taxon>
        <taxon>Pseudomonadati</taxon>
        <taxon>Pseudomonadota</taxon>
        <taxon>Hydrogenophilia</taxon>
        <taxon>Hydrogenophilia incertae sedis</taxon>
        <taxon>Pelomicrobium</taxon>
    </lineage>
</organism>
<dbReference type="Proteomes" id="UP000321201">
    <property type="component" value="Unassembled WGS sequence"/>
</dbReference>
<evidence type="ECO:0000313" key="1">
    <source>
        <dbReference type="EMBL" id="TXF11367.1"/>
    </source>
</evidence>
<keyword evidence="2" id="KW-1185">Reference proteome</keyword>
<gene>
    <name evidence="1" type="ORF">FR698_10730</name>
</gene>
<protein>
    <submittedName>
        <fullName evidence="1">DUF1850 domain-containing protein</fullName>
    </submittedName>
</protein>
<dbReference type="EMBL" id="VPFL01000014">
    <property type="protein sequence ID" value="TXF11367.1"/>
    <property type="molecule type" value="Genomic_DNA"/>
</dbReference>
<dbReference type="AlphaFoldDB" id="A0A5C7EGJ4"/>
<reference evidence="1 2" key="1">
    <citation type="submission" date="2019-08" db="EMBL/GenBank/DDBJ databases">
        <title>Pelomicrobium methylotrophicum gen. nov., sp. nov. a moderately thermophilic, facultatively anaerobic, lithoautotrophic and methylotrophic bacterium isolated from a terrestrial mud volcano.</title>
        <authorList>
            <person name="Slobodkina G.B."/>
            <person name="Merkel A.Y."/>
            <person name="Slobodkin A.I."/>
        </authorList>
    </citation>
    <scope>NUCLEOTIDE SEQUENCE [LARGE SCALE GENOMIC DNA]</scope>
    <source>
        <strain evidence="1 2">SM250</strain>
    </source>
</reference>
<evidence type="ECO:0000313" key="2">
    <source>
        <dbReference type="Proteomes" id="UP000321201"/>
    </source>
</evidence>
<name>A0A5C7EGJ4_9PROT</name>
<dbReference type="RefSeq" id="WP_147800198.1">
    <property type="nucleotide sequence ID" value="NZ_VPFL01000014.1"/>
</dbReference>
<dbReference type="OrthoDB" id="5298197at2"/>